<feature type="region of interest" description="Disordered" evidence="1">
    <location>
        <begin position="1"/>
        <end position="71"/>
    </location>
</feature>
<reference evidence="2 3" key="1">
    <citation type="journal article" date="2019" name="Philos. Trans. R. Soc. Lond., B, Biol. Sci.">
        <title>Ant behaviour and brain gene expression of defending hosts depend on the ecological success of the intruding social parasite.</title>
        <authorList>
            <person name="Kaur R."/>
            <person name="Stoldt M."/>
            <person name="Jongepier E."/>
            <person name="Feldmeyer B."/>
            <person name="Menzel F."/>
            <person name="Bornberg-Bauer E."/>
            <person name="Foitzik S."/>
        </authorList>
    </citation>
    <scope>NUCLEOTIDE SEQUENCE [LARGE SCALE GENOMIC DNA]</scope>
    <source>
        <tissue evidence="2">Whole body</tissue>
    </source>
</reference>
<comment type="caution">
    <text evidence="2">The sequence shown here is derived from an EMBL/GenBank/DDBJ whole genome shotgun (WGS) entry which is preliminary data.</text>
</comment>
<feature type="compositionally biased region" description="Basic and acidic residues" evidence="1">
    <location>
        <begin position="37"/>
        <end position="56"/>
    </location>
</feature>
<feature type="compositionally biased region" description="Basic residues" evidence="1">
    <location>
        <begin position="25"/>
        <end position="36"/>
    </location>
</feature>
<accession>A0A4S2KA32</accession>
<dbReference type="Proteomes" id="UP000310200">
    <property type="component" value="Unassembled WGS sequence"/>
</dbReference>
<evidence type="ECO:0000256" key="1">
    <source>
        <dbReference type="SAM" id="MobiDB-lite"/>
    </source>
</evidence>
<evidence type="ECO:0000313" key="2">
    <source>
        <dbReference type="EMBL" id="TGZ46202.1"/>
    </source>
</evidence>
<proteinExistence type="predicted"/>
<name>A0A4S2KA32_9HYME</name>
<protein>
    <submittedName>
        <fullName evidence="2">Uncharacterized protein</fullName>
    </submittedName>
</protein>
<dbReference type="EMBL" id="QBLH01002927">
    <property type="protein sequence ID" value="TGZ46202.1"/>
    <property type="molecule type" value="Genomic_DNA"/>
</dbReference>
<sequence length="102" mass="11336">MREERPNHAAAAARPSRPGSDRRGTARHGTARHGTARQREEAVARHARSGDVRFIERSGGLPAALNPPSDWSDATRAEVRQLRDWLAARHRARLSQPIVGYI</sequence>
<evidence type="ECO:0000313" key="3">
    <source>
        <dbReference type="Proteomes" id="UP000310200"/>
    </source>
</evidence>
<dbReference type="AlphaFoldDB" id="A0A4S2KA32"/>
<organism evidence="2 3">
    <name type="scientific">Temnothorax longispinosus</name>
    <dbReference type="NCBI Taxonomy" id="300112"/>
    <lineage>
        <taxon>Eukaryota</taxon>
        <taxon>Metazoa</taxon>
        <taxon>Ecdysozoa</taxon>
        <taxon>Arthropoda</taxon>
        <taxon>Hexapoda</taxon>
        <taxon>Insecta</taxon>
        <taxon>Pterygota</taxon>
        <taxon>Neoptera</taxon>
        <taxon>Endopterygota</taxon>
        <taxon>Hymenoptera</taxon>
        <taxon>Apocrita</taxon>
        <taxon>Aculeata</taxon>
        <taxon>Formicoidea</taxon>
        <taxon>Formicidae</taxon>
        <taxon>Myrmicinae</taxon>
        <taxon>Temnothorax</taxon>
    </lineage>
</organism>
<keyword evidence="3" id="KW-1185">Reference proteome</keyword>
<gene>
    <name evidence="2" type="ORF">DBV15_06516</name>
</gene>